<evidence type="ECO:0000313" key="2">
    <source>
        <dbReference type="EMBL" id="OGE78070.1"/>
    </source>
</evidence>
<reference evidence="2 3" key="1">
    <citation type="journal article" date="2016" name="Nat. Commun.">
        <title>Thousands of microbial genomes shed light on interconnected biogeochemical processes in an aquifer system.</title>
        <authorList>
            <person name="Anantharaman K."/>
            <person name="Brown C.T."/>
            <person name="Hug L.A."/>
            <person name="Sharon I."/>
            <person name="Castelle C.J."/>
            <person name="Probst A.J."/>
            <person name="Thomas B.C."/>
            <person name="Singh A."/>
            <person name="Wilkins M.J."/>
            <person name="Karaoz U."/>
            <person name="Brodie E.L."/>
            <person name="Williams K.H."/>
            <person name="Hubbard S.S."/>
            <person name="Banfield J.F."/>
        </authorList>
    </citation>
    <scope>NUCLEOTIDE SEQUENCE [LARGE SCALE GENOMIC DNA]</scope>
</reference>
<sequence>MDRKFEQAPNGESLGIPKDLFSDPARYDEQIPLWKRTVGFVKQYEKSKPKGREVLLEQLANSAVKDLSTLNPLFDNFALASQSRPDIDFEEITDGFIKHLEKSATRRSALSSWTPTRIEQLMKLGLEEEGRVQQTATKIKAVVFNAPDTIQESVDLHYNAAWAMVATIDPKVREELFSGLCLEKDWFKETSFCALAFHFGSLETGEIYSKYSAARKALEYVGHLFNVLHGLSIKAESRRVKTKYLRAGTAAPQLPTDLYNRMHKLSMEAMQKHPGEIQRQIDYFAAGNSDYTQPFLYTRLEENEDLANAVRKAHEKETRRLGKLLEEPTKDDKPYNDLLDIITTNISPLIFRVFTENEFLRYKQNGFEKLTKIPVQLPDSAVLSIAAKGCQTVEQRNAIIREVYESIVQKKAVNPSRTLLISLDQISEAIKVSQGFISAFDKEITIAIAIHRPIPTEEFGRLSSILEYHRPPISPEQYAAINQKLKELKNDLKIKFTKSVGKRGYSILVSDPLLREMGYRMLTFRQEDKGGRLSTGLQLAGQQFEFSLDPNYGLILGKDFKKIVSPQDQAWLELLTLSHLKKVMCTDEDDIADDLVGGQKQLEIYRKQMIHRAEHLRRQVPGRNFSTEAFSKCLKSHLPMRNLLEINRLRAGINLGGTLQTGIWTYVSGVEKDIDTQTAKPVKVAFKGASDDMRKVIPLGEISAEEVNRIEQEILAELEVA</sequence>
<evidence type="ECO:0000313" key="3">
    <source>
        <dbReference type="Proteomes" id="UP000176578"/>
    </source>
</evidence>
<accession>A0A1F5NL00</accession>
<comment type="caution">
    <text evidence="2">The sequence shown here is derived from an EMBL/GenBank/DDBJ whole genome shotgun (WGS) entry which is preliminary data.</text>
</comment>
<dbReference type="AlphaFoldDB" id="A0A1F5NL00"/>
<gene>
    <name evidence="2" type="ORF">A3J19_01170</name>
</gene>
<protein>
    <submittedName>
        <fullName evidence="2">Uncharacterized protein</fullName>
    </submittedName>
</protein>
<feature type="region of interest" description="Disordered" evidence="1">
    <location>
        <begin position="1"/>
        <end position="20"/>
    </location>
</feature>
<dbReference type="Proteomes" id="UP000176578">
    <property type="component" value="Unassembled WGS sequence"/>
</dbReference>
<name>A0A1F5NL00_9BACT</name>
<organism evidence="2 3">
    <name type="scientific">Candidatus Daviesbacteria bacterium RIFCSPLOWO2_02_FULL_41_8</name>
    <dbReference type="NCBI Taxonomy" id="1797798"/>
    <lineage>
        <taxon>Bacteria</taxon>
        <taxon>Candidatus Daviesiibacteriota</taxon>
    </lineage>
</organism>
<dbReference type="EMBL" id="MFDZ01000029">
    <property type="protein sequence ID" value="OGE78070.1"/>
    <property type="molecule type" value="Genomic_DNA"/>
</dbReference>
<evidence type="ECO:0000256" key="1">
    <source>
        <dbReference type="SAM" id="MobiDB-lite"/>
    </source>
</evidence>
<proteinExistence type="predicted"/>